<dbReference type="RefSeq" id="WP_128922896.1">
    <property type="nucleotide sequence ID" value="NZ_LBJC01000024.1"/>
</dbReference>
<dbReference type="SUPFAM" id="SSF75304">
    <property type="entry name" value="Amidase signature (AS) enzymes"/>
    <property type="match status" value="1"/>
</dbReference>
<dbReference type="PANTHER" id="PTHR11895">
    <property type="entry name" value="TRANSAMIDASE"/>
    <property type="match status" value="1"/>
</dbReference>
<dbReference type="Gene3D" id="3.10.490.10">
    <property type="entry name" value="Gamma-glutamyl cyclotransferase-like"/>
    <property type="match status" value="1"/>
</dbReference>
<dbReference type="OrthoDB" id="9811471at2"/>
<sequence length="602" mass="62904">MWAEQPETIAAIVAAHRAGTLTPAETIARTYQRIRDHDDPAIFISLRDETDAVAEAERLAARADAADLPLYGVPVAVKDNIDALGFATTAACPAFSTTPTRDSTAVARLRAAGAIVIGKTNLDQFATGLVGVRSPYGIPKNSVRDDLIPGGSSSGSAVAVGAGLVPLSLGTDTAGSGRVPAMLNNIVGLKPSLGMISNAGLVPACRTLDCISVFALTVDDAALALSVMAGPDPADPFSRDRPPGPLTQFPANLRLGVPRNGQLIFFGDKKSETAYADALKRWTALGATLVEFDLEPFYETARLLYEGPWVAERYLVIKDLLASAPDAIHPVTREITAAGARLTAAETFAALYRLQGLRKIAERTFADIDALVLPTAPTAYTTAQVLANPIELNSRLGTYTNFVNLLDLCGLAVPASMRADGIPFGITLLAPAGHDALLASIGRVFQADTKLGLGAKGAAQALLPPLPASGGDDIPIAVVGAHLSGMVLNGELKALDAKPIEATRTAPDYKLYALKTTPTKPGLLRVAAGKGASIELEIWSLSPSAFGKFVNAIPSPMAIGTVRLADGRSVKGFLVEPEVLGDARDITSYGGWRKFMAEAAKE</sequence>
<dbReference type="InterPro" id="IPR053844">
    <property type="entry name" value="AH_C"/>
</dbReference>
<keyword evidence="3" id="KW-0378">Hydrolase</keyword>
<dbReference type="Pfam" id="PF21986">
    <property type="entry name" value="AH_C"/>
    <property type="match status" value="1"/>
</dbReference>
<feature type="domain" description="Amidase" evidence="1">
    <location>
        <begin position="28"/>
        <end position="438"/>
    </location>
</feature>
<dbReference type="NCBIfam" id="TIGR02713">
    <property type="entry name" value="allophanate_hyd"/>
    <property type="match status" value="1"/>
</dbReference>
<dbReference type="InterPro" id="IPR014085">
    <property type="entry name" value="Allophanate_hydrolase"/>
</dbReference>
<proteinExistence type="predicted"/>
<accession>A0A4Q0RTR5</accession>
<evidence type="ECO:0000313" key="3">
    <source>
        <dbReference type="EMBL" id="RXH21656.1"/>
    </source>
</evidence>
<reference evidence="3 4" key="1">
    <citation type="submission" date="2015-04" db="EMBL/GenBank/DDBJ databases">
        <title>Comparative genomics of rhizobia nodulating Arachis hypogaea in China.</title>
        <authorList>
            <person name="Li Y."/>
        </authorList>
    </citation>
    <scope>NUCLEOTIDE SEQUENCE [LARGE SCALE GENOMIC DNA]</scope>
    <source>
        <strain evidence="3 4">CCBAU 51757</strain>
    </source>
</reference>
<gene>
    <name evidence="3" type="ORF">XH99_37260</name>
</gene>
<evidence type="ECO:0000259" key="2">
    <source>
        <dbReference type="Pfam" id="PF21986"/>
    </source>
</evidence>
<dbReference type="AlphaFoldDB" id="A0A4Q0RTR5"/>
<feature type="domain" description="Allophanate hydrolase C-terminal" evidence="2">
    <location>
        <begin position="475"/>
        <end position="597"/>
    </location>
</feature>
<dbReference type="Pfam" id="PF01425">
    <property type="entry name" value="Amidase"/>
    <property type="match status" value="1"/>
</dbReference>
<dbReference type="InterPro" id="IPR023631">
    <property type="entry name" value="Amidase_dom"/>
</dbReference>
<dbReference type="InterPro" id="IPR036928">
    <property type="entry name" value="AS_sf"/>
</dbReference>
<dbReference type="Proteomes" id="UP000289546">
    <property type="component" value="Unassembled WGS sequence"/>
</dbReference>
<dbReference type="NCBIfam" id="NF006043">
    <property type="entry name" value="PRK08186.1"/>
    <property type="match status" value="1"/>
</dbReference>
<dbReference type="PANTHER" id="PTHR11895:SF169">
    <property type="entry name" value="GLUTAMYL-TRNA(GLN) AMIDOTRANSFERASE"/>
    <property type="match status" value="1"/>
</dbReference>
<evidence type="ECO:0000259" key="1">
    <source>
        <dbReference type="Pfam" id="PF01425"/>
    </source>
</evidence>
<comment type="caution">
    <text evidence="3">The sequence shown here is derived from an EMBL/GenBank/DDBJ whole genome shotgun (WGS) entry which is preliminary data.</text>
</comment>
<protein>
    <submittedName>
        <fullName evidence="3">Allophanate hydrolase</fullName>
    </submittedName>
</protein>
<dbReference type="Gene3D" id="3.90.1300.10">
    <property type="entry name" value="Amidase signature (AS) domain"/>
    <property type="match status" value="1"/>
</dbReference>
<dbReference type="InterPro" id="IPR000120">
    <property type="entry name" value="Amidase"/>
</dbReference>
<evidence type="ECO:0000313" key="4">
    <source>
        <dbReference type="Proteomes" id="UP000289546"/>
    </source>
</evidence>
<dbReference type="EMBL" id="LBJQ01000094">
    <property type="protein sequence ID" value="RXH21656.1"/>
    <property type="molecule type" value="Genomic_DNA"/>
</dbReference>
<dbReference type="Gene3D" id="1.20.58.1700">
    <property type="match status" value="1"/>
</dbReference>
<name>A0A4Q0RTR5_9BRAD</name>
<keyword evidence="4" id="KW-1185">Reference proteome</keyword>
<organism evidence="3 4">
    <name type="scientific">Bradyrhizobium nanningense</name>
    <dbReference type="NCBI Taxonomy" id="1325118"/>
    <lineage>
        <taxon>Bacteria</taxon>
        <taxon>Pseudomonadati</taxon>
        <taxon>Pseudomonadota</taxon>
        <taxon>Alphaproteobacteria</taxon>
        <taxon>Hyphomicrobiales</taxon>
        <taxon>Nitrobacteraceae</taxon>
        <taxon>Bradyrhizobium</taxon>
    </lineage>
</organism>
<dbReference type="GO" id="GO:0016787">
    <property type="term" value="F:hydrolase activity"/>
    <property type="evidence" value="ECO:0007669"/>
    <property type="project" value="UniProtKB-KW"/>
</dbReference>